<gene>
    <name evidence="4" type="ORF">BHQ18_12245</name>
</gene>
<evidence type="ECO:0000313" key="5">
    <source>
        <dbReference type="Proteomes" id="UP000094053"/>
    </source>
</evidence>
<evidence type="ECO:0000259" key="2">
    <source>
        <dbReference type="Pfam" id="PF08421"/>
    </source>
</evidence>
<feature type="domain" description="C-methyltransferase" evidence="3">
    <location>
        <begin position="255"/>
        <end position="412"/>
    </location>
</feature>
<protein>
    <submittedName>
        <fullName evidence="4">Uncharacterized protein</fullName>
    </submittedName>
</protein>
<dbReference type="Gene3D" id="6.20.50.110">
    <property type="entry name" value="Methyltransferase, zinc-binding domain"/>
    <property type="match status" value="1"/>
</dbReference>
<dbReference type="STRING" id="1776.BHQ18_12245"/>
<dbReference type="Pfam" id="PF08484">
    <property type="entry name" value="Methyltransf_14"/>
    <property type="match status" value="1"/>
</dbReference>
<feature type="domain" description="Methyltransferase putative zinc binding" evidence="2">
    <location>
        <begin position="16"/>
        <end position="73"/>
    </location>
</feature>
<dbReference type="SUPFAM" id="SSF53335">
    <property type="entry name" value="S-adenosyl-L-methionine-dependent methyltransferases"/>
    <property type="match status" value="1"/>
</dbReference>
<dbReference type="InterPro" id="IPR013630">
    <property type="entry name" value="Methyltransf_Zn-bd_dom_put"/>
</dbReference>
<dbReference type="InterPro" id="IPR038576">
    <property type="entry name" value="Methyltransf_Zn-bd_dom_put_sf"/>
</dbReference>
<feature type="compositionally biased region" description="Basic and acidic residues" evidence="1">
    <location>
        <begin position="422"/>
        <end position="439"/>
    </location>
</feature>
<comment type="caution">
    <text evidence="4">The sequence shown here is derived from an EMBL/GenBank/DDBJ whole genome shotgun (WGS) entry which is preliminary data.</text>
</comment>
<proteinExistence type="predicted"/>
<dbReference type="Pfam" id="PF08421">
    <property type="entry name" value="Methyltransf_13"/>
    <property type="match status" value="1"/>
</dbReference>
<dbReference type="Proteomes" id="UP000094053">
    <property type="component" value="Unassembled WGS sequence"/>
</dbReference>
<sequence>MRTVGVPLTNPVTTNCRACGAGPIERILDLGEQPISTHFPEPTAPQDDTWPLRVGVCPACLLLQLERTGAPEEADDTALLGLAAQSKSLDTYARQSVRHLRDTLGLSADSRIVELGSHGNHLRAAFAELGLATTIVEPDADIAARMGGVAADVIAWRPGDPLGSRTSVLCGADLVVDDFLLAHLDDVDSAIEGLAGLLAAEGTLALTVDHALPVLTGVQLDALRHGHHAVFSLLALEPLLARHGLTVVDAELLPMYGGSLRVLAQPSTVARRPRPDVARIRYAERAAGLHRLDAYRHFGKSSADAAVALHRHVTASRAAGRVVVGYGAPSRAATLLTAAGIGPDLLPFTVDRAPAKHGRTIPGTRVPICAPDAITATRPDEIVLLAWPMAEEIVASLPEVQTWGGRFVIPLPSPSVIETDPSPDRHASPQLRCPRDARR</sequence>
<evidence type="ECO:0000313" key="4">
    <source>
        <dbReference type="EMBL" id="ODQ90195.1"/>
    </source>
</evidence>
<evidence type="ECO:0000256" key="1">
    <source>
        <dbReference type="SAM" id="MobiDB-lite"/>
    </source>
</evidence>
<feature type="region of interest" description="Disordered" evidence="1">
    <location>
        <begin position="415"/>
        <end position="439"/>
    </location>
</feature>
<reference evidence="5" key="1">
    <citation type="submission" date="2016-09" db="EMBL/GenBank/DDBJ databases">
        <authorList>
            <person name="Greninger A.L."/>
            <person name="Jerome K.R."/>
            <person name="Mcnair B."/>
            <person name="Wallis C."/>
            <person name="Fang F."/>
        </authorList>
    </citation>
    <scope>NUCLEOTIDE SEQUENCE [LARGE SCALE GENOMIC DNA]</scope>
    <source>
        <strain evidence="5">M6</strain>
    </source>
</reference>
<dbReference type="Gene3D" id="3.40.50.150">
    <property type="entry name" value="Vaccinia Virus protein VP39"/>
    <property type="match status" value="1"/>
</dbReference>
<dbReference type="EMBL" id="MIHA01000007">
    <property type="protein sequence ID" value="ODQ90195.1"/>
    <property type="molecule type" value="Genomic_DNA"/>
</dbReference>
<dbReference type="OrthoDB" id="9815644at2"/>
<dbReference type="Gene3D" id="3.40.50.720">
    <property type="entry name" value="NAD(P)-binding Rossmann-like Domain"/>
    <property type="match status" value="1"/>
</dbReference>
<organism evidence="4 5">
    <name type="scientific">Mycolicibacterium flavescens</name>
    <name type="common">Mycobacterium flavescens</name>
    <dbReference type="NCBI Taxonomy" id="1776"/>
    <lineage>
        <taxon>Bacteria</taxon>
        <taxon>Bacillati</taxon>
        <taxon>Actinomycetota</taxon>
        <taxon>Actinomycetes</taxon>
        <taxon>Mycobacteriales</taxon>
        <taxon>Mycobacteriaceae</taxon>
        <taxon>Mycolicibacterium</taxon>
    </lineage>
</organism>
<accession>A0A1E3RJY5</accession>
<dbReference type="InterPro" id="IPR013691">
    <property type="entry name" value="MeTrfase_14"/>
</dbReference>
<evidence type="ECO:0000259" key="3">
    <source>
        <dbReference type="Pfam" id="PF08484"/>
    </source>
</evidence>
<dbReference type="InterPro" id="IPR029063">
    <property type="entry name" value="SAM-dependent_MTases_sf"/>
</dbReference>
<name>A0A1E3RJY5_MYCFV</name>
<dbReference type="AlphaFoldDB" id="A0A1E3RJY5"/>
<keyword evidence="5" id="KW-1185">Reference proteome</keyword>